<reference evidence="1 2" key="2">
    <citation type="journal article" date="2017" name="Int. J. Syst. Evol. Microbiol.">
        <title>Pseudomonas furukawaii sp. nov., a polychlorinated biphenyl-degrading bacterium isolated from biphenyl-contaminated soil in Japan.</title>
        <authorList>
            <person name="Kimura N."/>
            <person name="Watanabe T."/>
            <person name="Suenaga H."/>
            <person name="Fujihara H."/>
            <person name="Futagami T."/>
            <person name="Goto M."/>
            <person name="Hanada S."/>
            <person name="Hirose J."/>
        </authorList>
    </citation>
    <scope>NUCLEOTIDE SEQUENCE [LARGE SCALE GENOMIC DNA]</scope>
    <source>
        <strain evidence="2">DSM 10086 / NBRC 110670 / KF707</strain>
    </source>
</reference>
<keyword evidence="2" id="KW-1185">Reference proteome</keyword>
<evidence type="ECO:0000313" key="2">
    <source>
        <dbReference type="Proteomes" id="UP000218554"/>
    </source>
</evidence>
<dbReference type="Pfam" id="PF12021">
    <property type="entry name" value="DUF3509"/>
    <property type="match status" value="1"/>
</dbReference>
<dbReference type="RefSeq" id="WP_003447834.1">
    <property type="nucleotide sequence ID" value="NZ_AJMR01000001.1"/>
</dbReference>
<name>A0AAD1FGM5_METFU</name>
<protein>
    <recommendedName>
        <fullName evidence="3">DUF3509 domain-containing protein</fullName>
    </recommendedName>
</protein>
<gene>
    <name evidence="1" type="ORF">KF707C_36110</name>
</gene>
<dbReference type="Proteomes" id="UP000218554">
    <property type="component" value="Chromosome"/>
</dbReference>
<evidence type="ECO:0008006" key="3">
    <source>
        <dbReference type="Google" id="ProtNLM"/>
    </source>
</evidence>
<dbReference type="InterPro" id="IPR021898">
    <property type="entry name" value="DUF3509"/>
</dbReference>
<reference evidence="2" key="1">
    <citation type="submission" date="2015-05" db="EMBL/GenBank/DDBJ databases">
        <title>Draft genome sequencing of a biphenyl-degrading bacterium, Pseudomonas balearica KF707 (=NBRC110670).</title>
        <authorList>
            <person name="Kimura N."/>
            <person name="Hirose J."/>
            <person name="Watanabe T."/>
            <person name="Suenaga H."/>
            <person name="Fujihara H."/>
            <person name="Noguchi M."/>
            <person name="Hashimoto M."/>
            <person name="Shimodaira J."/>
            <person name="Tsuchikane K."/>
            <person name="Hosoyama A."/>
            <person name="Yamazoe A."/>
            <person name="Fujita N."/>
            <person name="Furukawa K."/>
        </authorList>
    </citation>
    <scope>NUCLEOTIDE SEQUENCE [LARGE SCALE GENOMIC DNA]</scope>
    <source>
        <strain evidence="2">DSM 10086 / NBRC 110670 / KF707</strain>
    </source>
</reference>
<organism evidence="1 2">
    <name type="scientific">Metapseudomonas furukawaii</name>
    <name type="common">Pseudomonas furukawaii</name>
    <dbReference type="NCBI Taxonomy" id="1149133"/>
    <lineage>
        <taxon>Bacteria</taxon>
        <taxon>Pseudomonadati</taxon>
        <taxon>Pseudomonadota</taxon>
        <taxon>Gammaproteobacteria</taxon>
        <taxon>Pseudomonadales</taxon>
        <taxon>Pseudomonadaceae</taxon>
        <taxon>Metapseudomonas</taxon>
    </lineage>
</organism>
<proteinExistence type="predicted"/>
<dbReference type="AlphaFoldDB" id="A0AAD1FGM5"/>
<evidence type="ECO:0000313" key="1">
    <source>
        <dbReference type="EMBL" id="BAU75299.1"/>
    </source>
</evidence>
<dbReference type="EMBL" id="AP014862">
    <property type="protein sequence ID" value="BAU75299.1"/>
    <property type="molecule type" value="Genomic_DNA"/>
</dbReference>
<sequence>MELANQRLVERLFNPLRARFSSPRPDGSIVLALLDESDATVYSRVMTQPQLEDQGVFVQNLEEIRLDLASRAGSIPADLRKSLKELDSVVERVF</sequence>
<accession>A0AAD1FGM5</accession>
<dbReference type="KEGG" id="pfuw:KF707C_36110"/>